<evidence type="ECO:0000313" key="1">
    <source>
        <dbReference type="EMBL" id="MBU2949431.1"/>
    </source>
</evidence>
<name>A0ACC5U541_9FLAO</name>
<reference evidence="1" key="1">
    <citation type="submission" date="2021-05" db="EMBL/GenBank/DDBJ databases">
        <title>Draft genomes of bacteria isolated from model marine particles.</title>
        <authorList>
            <person name="Datta M.S."/>
            <person name="Schwartzman J.A."/>
            <person name="Enke T.N."/>
            <person name="Saavedra J."/>
            <person name="Cermak N."/>
            <person name="Cordero O.X."/>
        </authorList>
    </citation>
    <scope>NUCLEOTIDE SEQUENCE</scope>
    <source>
        <strain evidence="1">I2M19</strain>
    </source>
</reference>
<dbReference type="EMBL" id="JAHKPD010000007">
    <property type="protein sequence ID" value="MBU2949431.1"/>
    <property type="molecule type" value="Genomic_DNA"/>
</dbReference>
<keyword evidence="1" id="KW-0808">Transferase</keyword>
<dbReference type="Proteomes" id="UP001647509">
    <property type="component" value="Unassembled WGS sequence"/>
</dbReference>
<comment type="caution">
    <text evidence="1">The sequence shown here is derived from an EMBL/GenBank/DDBJ whole genome shotgun (WGS) entry which is preliminary data.</text>
</comment>
<accession>A0ACC5U541</accession>
<gene>
    <name evidence="1" type="ORF">KO493_01835</name>
</gene>
<keyword evidence="2" id="KW-1185">Reference proteome</keyword>
<organism evidence="1 2">
    <name type="scientific">Pseudotamlana agarivorans</name>
    <dbReference type="NCBI Taxonomy" id="481183"/>
    <lineage>
        <taxon>Bacteria</taxon>
        <taxon>Pseudomonadati</taxon>
        <taxon>Bacteroidota</taxon>
        <taxon>Flavobacteriia</taxon>
        <taxon>Flavobacteriales</taxon>
        <taxon>Flavobacteriaceae</taxon>
        <taxon>Pseudotamlana</taxon>
    </lineage>
</organism>
<protein>
    <submittedName>
        <fullName evidence="1">GAF domain-containing sensor histidine kinase</fullName>
    </submittedName>
</protein>
<keyword evidence="1" id="KW-0418">Kinase</keyword>
<sequence>MISPKLPENEFERQLAVNQYQLLDTLPEESYDNITALMAYICEAPISLVTLLDRDRNFLKSHHGVPFNESPREISFCGHAINSNEVITVIEDSRKDIRFYDNPLVVDHQAIFYAGVPLVNPDGYKLGTLCVYDTKPRTLTDGQKNALIAMAKQVVSIFELRFQNLKLVKLQGQLQKRNEALQKFSRVVSHDLKSPMANIISLTELLESKKKEGLDEESRQYLEYIKASSYALKDYVDGLLKFYDSDELLKNRVETISIPDIIEELKRITNLDHSVDFQLKGDVNSVVTNKSALLQVLVNLVTNSIKYNSKHKTEILIDISENDTEYLLVVHDNGDGIPEAYIDEVFEIFSVGDKEDKYGNMGTGIGLASVKNIIDSLGGEISVSSKLDVGTIFTFSILKQL</sequence>
<evidence type="ECO:0000313" key="2">
    <source>
        <dbReference type="Proteomes" id="UP001647509"/>
    </source>
</evidence>
<proteinExistence type="predicted"/>